<feature type="transmembrane region" description="Helical" evidence="1">
    <location>
        <begin position="21"/>
        <end position="44"/>
    </location>
</feature>
<dbReference type="GO" id="GO:0031175">
    <property type="term" value="P:neuron projection development"/>
    <property type="evidence" value="ECO:0007669"/>
    <property type="project" value="TreeGrafter"/>
</dbReference>
<protein>
    <submittedName>
        <fullName evidence="2">Uncharacterized protein</fullName>
    </submittedName>
</protein>
<organism evidence="2 3">
    <name type="scientific">Tetranychus urticae</name>
    <name type="common">Two-spotted spider mite</name>
    <dbReference type="NCBI Taxonomy" id="32264"/>
    <lineage>
        <taxon>Eukaryota</taxon>
        <taxon>Metazoa</taxon>
        <taxon>Ecdysozoa</taxon>
        <taxon>Arthropoda</taxon>
        <taxon>Chelicerata</taxon>
        <taxon>Arachnida</taxon>
        <taxon>Acari</taxon>
        <taxon>Acariformes</taxon>
        <taxon>Trombidiformes</taxon>
        <taxon>Prostigmata</taxon>
        <taxon>Eleutherengona</taxon>
        <taxon>Raphignathae</taxon>
        <taxon>Tetranychoidea</taxon>
        <taxon>Tetranychidae</taxon>
        <taxon>Tetranychus</taxon>
    </lineage>
</organism>
<dbReference type="GO" id="GO:0005886">
    <property type="term" value="C:plasma membrane"/>
    <property type="evidence" value="ECO:0007669"/>
    <property type="project" value="TreeGrafter"/>
</dbReference>
<keyword evidence="1" id="KW-0812">Transmembrane</keyword>
<proteinExistence type="predicted"/>
<dbReference type="OrthoDB" id="9993736at2759"/>
<dbReference type="HOGENOM" id="CLU_067938_0_0_1"/>
<name>T1KK37_TETUR</name>
<dbReference type="AlphaFoldDB" id="T1KK37"/>
<dbReference type="EnsemblMetazoa" id="tetur13g02250.1">
    <property type="protein sequence ID" value="tetur13g02250.1"/>
    <property type="gene ID" value="tetur13g02250"/>
</dbReference>
<accession>T1KK37</accession>
<feature type="transmembrane region" description="Helical" evidence="1">
    <location>
        <begin position="227"/>
        <end position="246"/>
    </location>
</feature>
<feature type="transmembrane region" description="Helical" evidence="1">
    <location>
        <begin position="129"/>
        <end position="149"/>
    </location>
</feature>
<evidence type="ECO:0000256" key="1">
    <source>
        <dbReference type="SAM" id="Phobius"/>
    </source>
</evidence>
<dbReference type="Proteomes" id="UP000015104">
    <property type="component" value="Unassembled WGS sequence"/>
</dbReference>
<keyword evidence="1" id="KW-0472">Membrane</keyword>
<dbReference type="OMA" id="FPYATIT"/>
<feature type="transmembrane region" description="Helical" evidence="1">
    <location>
        <begin position="71"/>
        <end position="90"/>
    </location>
</feature>
<gene>
    <name evidence="2" type="primary">107365015</name>
</gene>
<sequence length="288" mass="32458">MIRSKRHQNVNPVLYRSCFLRLPYASILATLIAICGLVIAMVSLGQSTMITDRLLNELLHRKHIWYQEAQWIYSSFSILVSITILINLLIGCMTTGRRITRYGSVSSCGFCGKLTTILLKMIFGLNYLLFLIILILTLIGSIALFNCYVMSRLCNDGLAYSSDSSLPSSSSSPLTTNGLPEETVDLNQSLNLKIFGSLLSVRSNETSLLLFKGHRLKKLCIDYISSLYLYLILTFTGFLLLTWGFINFLINLSVNMARIATRRKCAELIYINSPEMANFVKNINKGRF</sequence>
<dbReference type="KEGG" id="tut:107365015"/>
<dbReference type="InterPro" id="IPR001614">
    <property type="entry name" value="Myelin_PLP"/>
</dbReference>
<dbReference type="EMBL" id="CAEY01000172">
    <property type="status" value="NOT_ANNOTATED_CDS"/>
    <property type="molecule type" value="Genomic_DNA"/>
</dbReference>
<reference evidence="3" key="1">
    <citation type="submission" date="2011-08" db="EMBL/GenBank/DDBJ databases">
        <authorList>
            <person name="Rombauts S."/>
        </authorList>
    </citation>
    <scope>NUCLEOTIDE SEQUENCE</scope>
    <source>
        <strain evidence="3">London</strain>
    </source>
</reference>
<evidence type="ECO:0000313" key="3">
    <source>
        <dbReference type="Proteomes" id="UP000015104"/>
    </source>
</evidence>
<dbReference type="Pfam" id="PF01275">
    <property type="entry name" value="Myelin_PLP"/>
    <property type="match status" value="1"/>
</dbReference>
<evidence type="ECO:0000313" key="2">
    <source>
        <dbReference type="EnsemblMetazoa" id="tetur13g02250.1"/>
    </source>
</evidence>
<keyword evidence="3" id="KW-1185">Reference proteome</keyword>
<dbReference type="PANTHER" id="PTHR11683">
    <property type="entry name" value="MYELIN PROTEOLIPID"/>
    <property type="match status" value="1"/>
</dbReference>
<keyword evidence="1" id="KW-1133">Transmembrane helix</keyword>
<reference evidence="2" key="2">
    <citation type="submission" date="2015-06" db="UniProtKB">
        <authorList>
            <consortium name="EnsemblMetazoa"/>
        </authorList>
    </citation>
    <scope>IDENTIFICATION</scope>
</reference>
<dbReference type="PANTHER" id="PTHR11683:SF12">
    <property type="entry name" value="M6, ISOFORM F"/>
    <property type="match status" value="1"/>
</dbReference>